<dbReference type="AlphaFoldDB" id="A0A914D4K0"/>
<dbReference type="Proteomes" id="UP000887540">
    <property type="component" value="Unplaced"/>
</dbReference>
<feature type="region of interest" description="Disordered" evidence="1">
    <location>
        <begin position="1"/>
        <end position="25"/>
    </location>
</feature>
<evidence type="ECO:0000313" key="2">
    <source>
        <dbReference type="Proteomes" id="UP000887540"/>
    </source>
</evidence>
<name>A0A914D4K0_9BILA</name>
<proteinExistence type="predicted"/>
<feature type="compositionally biased region" description="Pro residues" evidence="1">
    <location>
        <begin position="1"/>
        <end position="18"/>
    </location>
</feature>
<organism evidence="2 3">
    <name type="scientific">Acrobeloides nanus</name>
    <dbReference type="NCBI Taxonomy" id="290746"/>
    <lineage>
        <taxon>Eukaryota</taxon>
        <taxon>Metazoa</taxon>
        <taxon>Ecdysozoa</taxon>
        <taxon>Nematoda</taxon>
        <taxon>Chromadorea</taxon>
        <taxon>Rhabditida</taxon>
        <taxon>Tylenchina</taxon>
        <taxon>Cephalobomorpha</taxon>
        <taxon>Cephaloboidea</taxon>
        <taxon>Cephalobidae</taxon>
        <taxon>Acrobeloides</taxon>
    </lineage>
</organism>
<protein>
    <submittedName>
        <fullName evidence="3">Uncharacterized protein</fullName>
    </submittedName>
</protein>
<keyword evidence="2" id="KW-1185">Reference proteome</keyword>
<accession>A0A914D4K0</accession>
<reference evidence="3" key="1">
    <citation type="submission" date="2022-11" db="UniProtKB">
        <authorList>
            <consortium name="WormBaseParasite"/>
        </authorList>
    </citation>
    <scope>IDENTIFICATION</scope>
</reference>
<evidence type="ECO:0000313" key="3">
    <source>
        <dbReference type="WBParaSite" id="ACRNAN_scaffold17669.g30889.t1"/>
    </source>
</evidence>
<sequence>MPINIPPVPEYLTPPQPTALPANINGPPPSYAECVFGRGTVALEDEDSANVGNAGFTPRYIYYNNTAQTPNTHS</sequence>
<evidence type="ECO:0000256" key="1">
    <source>
        <dbReference type="SAM" id="MobiDB-lite"/>
    </source>
</evidence>
<dbReference type="WBParaSite" id="ACRNAN_scaffold17669.g30889.t1">
    <property type="protein sequence ID" value="ACRNAN_scaffold17669.g30889.t1"/>
    <property type="gene ID" value="ACRNAN_scaffold17669.g30889"/>
</dbReference>